<feature type="compositionally biased region" description="Polar residues" evidence="1">
    <location>
        <begin position="83"/>
        <end position="94"/>
    </location>
</feature>
<dbReference type="InterPro" id="IPR036047">
    <property type="entry name" value="F-box-like_dom_sf"/>
</dbReference>
<dbReference type="PROSITE" id="PS50181">
    <property type="entry name" value="FBOX"/>
    <property type="match status" value="1"/>
</dbReference>
<reference evidence="4" key="1">
    <citation type="journal article" date="2019" name="Science">
        <title>Mutation of a bHLH transcription factor allowed almond domestication.</title>
        <authorList>
            <person name="Sanchez-Perez R."/>
            <person name="Pavan S."/>
            <person name="Mazzeo R."/>
            <person name="Moldovan C."/>
            <person name="Aiese Cigliano R."/>
            <person name="Del Cueto J."/>
            <person name="Ricciardi F."/>
            <person name="Lotti C."/>
            <person name="Ricciardi L."/>
            <person name="Dicenta F."/>
            <person name="Lopez-Marques R.L."/>
            <person name="Lindberg Moller B."/>
        </authorList>
    </citation>
    <scope>NUCLEOTIDE SEQUENCE</scope>
</reference>
<dbReference type="PANTHER" id="PTHR38926:SF2">
    <property type="entry name" value="F-BOX_LRR-REPEAT PROTEIN 21-RELATED"/>
    <property type="match status" value="1"/>
</dbReference>
<feature type="domain" description="F-box" evidence="3">
    <location>
        <begin position="119"/>
        <end position="166"/>
    </location>
</feature>
<sequence length="445" mass="50549">MLLHVCFFFRAILGLNKSTTNQTYKSWSGPIISKSVFFFQGAVEGACVQNLSFSVHSLYVVGLFIAANPNPPFSRESPFRNFPAQSQNPNNQKPHGQEKKQEDPRLEAQTQIQNPPAEMRNWLDLPRDVTVSILSRLRAVEILESAQTVCMAWRIICKDPLMWRTVDMANDADYDDMFYNLDAMCRHAVDRSCGGLVDVNIEHFGDDDLLKYITDSCGGIRRLRLVSCYSISRVGLGKVASKLTLLEELEIYVCNLSRTSLEMVGRSCPLLKSFKLNRPEFSVYGISGFGAYDGFDDWNDDENGDENGGSVIDSFGKDDEALAIAGTMNGLHHLQLFGNRLTNDGLRKILDCCPHLESLDLRHCFNLDLKGALEKRCAERIKQLRLPNDSIDDYEFCTAPCDYGFYNDSEDFDCDDDYPYDFNGYYSDDSDFYDDFTKIRFSDLF</sequence>
<dbReference type="Gene3D" id="1.20.1280.50">
    <property type="match status" value="1"/>
</dbReference>
<dbReference type="SUPFAM" id="SSF81383">
    <property type="entry name" value="F-box domain"/>
    <property type="match status" value="1"/>
</dbReference>
<evidence type="ECO:0000313" key="4">
    <source>
        <dbReference type="EMBL" id="BBH01147.1"/>
    </source>
</evidence>
<accession>A0A4Y1RB11</accession>
<dbReference type="InterPro" id="IPR001810">
    <property type="entry name" value="F-box_dom"/>
</dbReference>
<dbReference type="Pfam" id="PF12937">
    <property type="entry name" value="F-box-like"/>
    <property type="match status" value="1"/>
</dbReference>
<dbReference type="PANTHER" id="PTHR38926">
    <property type="entry name" value="F-BOX DOMAIN CONTAINING PROTEIN, EXPRESSED"/>
    <property type="match status" value="1"/>
</dbReference>
<dbReference type="EMBL" id="AP019300">
    <property type="protein sequence ID" value="BBH01147.1"/>
    <property type="molecule type" value="Genomic_DNA"/>
</dbReference>
<dbReference type="InterPro" id="IPR032675">
    <property type="entry name" value="LRR_dom_sf"/>
</dbReference>
<dbReference type="SUPFAM" id="SSF52047">
    <property type="entry name" value="RNI-like"/>
    <property type="match status" value="1"/>
</dbReference>
<feature type="region of interest" description="Disordered" evidence="1">
    <location>
        <begin position="76"/>
        <end position="109"/>
    </location>
</feature>
<feature type="signal peptide" evidence="2">
    <location>
        <begin position="1"/>
        <end position="18"/>
    </location>
</feature>
<dbReference type="Gene3D" id="3.80.10.10">
    <property type="entry name" value="Ribonuclease Inhibitor"/>
    <property type="match status" value="1"/>
</dbReference>
<proteinExistence type="predicted"/>
<keyword evidence="2" id="KW-0732">Signal</keyword>
<name>A0A4Y1RB11_PRUDU</name>
<feature type="compositionally biased region" description="Basic and acidic residues" evidence="1">
    <location>
        <begin position="95"/>
        <end position="106"/>
    </location>
</feature>
<gene>
    <name evidence="4" type="ORF">Prudu_011320</name>
</gene>
<dbReference type="CDD" id="cd22164">
    <property type="entry name" value="F-box_AtSKIP19-like"/>
    <property type="match status" value="1"/>
</dbReference>
<feature type="chain" id="PRO_5021467089" evidence="2">
    <location>
        <begin position="19"/>
        <end position="445"/>
    </location>
</feature>
<protein>
    <submittedName>
        <fullName evidence="4">RNI-like superfamily protein</fullName>
    </submittedName>
</protein>
<dbReference type="AlphaFoldDB" id="A0A4Y1RB11"/>
<evidence type="ECO:0000256" key="2">
    <source>
        <dbReference type="SAM" id="SignalP"/>
    </source>
</evidence>
<evidence type="ECO:0000259" key="3">
    <source>
        <dbReference type="PROSITE" id="PS50181"/>
    </source>
</evidence>
<organism evidence="4">
    <name type="scientific">Prunus dulcis</name>
    <name type="common">Almond</name>
    <name type="synonym">Amygdalus dulcis</name>
    <dbReference type="NCBI Taxonomy" id="3755"/>
    <lineage>
        <taxon>Eukaryota</taxon>
        <taxon>Viridiplantae</taxon>
        <taxon>Streptophyta</taxon>
        <taxon>Embryophyta</taxon>
        <taxon>Tracheophyta</taxon>
        <taxon>Spermatophyta</taxon>
        <taxon>Magnoliopsida</taxon>
        <taxon>eudicotyledons</taxon>
        <taxon>Gunneridae</taxon>
        <taxon>Pentapetalae</taxon>
        <taxon>rosids</taxon>
        <taxon>fabids</taxon>
        <taxon>Rosales</taxon>
        <taxon>Rosaceae</taxon>
        <taxon>Amygdaloideae</taxon>
        <taxon>Amygdaleae</taxon>
        <taxon>Prunus</taxon>
    </lineage>
</organism>
<evidence type="ECO:0000256" key="1">
    <source>
        <dbReference type="SAM" id="MobiDB-lite"/>
    </source>
</evidence>